<proteinExistence type="predicted"/>
<gene>
    <name evidence="1" type="ORF">KUCAC02_000365</name>
</gene>
<organism evidence="1 2">
    <name type="scientific">Chaenocephalus aceratus</name>
    <name type="common">Blackfin icefish</name>
    <name type="synonym">Chaenichthys aceratus</name>
    <dbReference type="NCBI Taxonomy" id="36190"/>
    <lineage>
        <taxon>Eukaryota</taxon>
        <taxon>Metazoa</taxon>
        <taxon>Chordata</taxon>
        <taxon>Craniata</taxon>
        <taxon>Vertebrata</taxon>
        <taxon>Euteleostomi</taxon>
        <taxon>Actinopterygii</taxon>
        <taxon>Neopterygii</taxon>
        <taxon>Teleostei</taxon>
        <taxon>Neoteleostei</taxon>
        <taxon>Acanthomorphata</taxon>
        <taxon>Eupercaria</taxon>
        <taxon>Perciformes</taxon>
        <taxon>Notothenioidei</taxon>
        <taxon>Channichthyidae</taxon>
        <taxon>Chaenocephalus</taxon>
    </lineage>
</organism>
<name>A0ACB9W5B2_CHAAC</name>
<feature type="non-terminal residue" evidence="1">
    <location>
        <position position="1"/>
    </location>
</feature>
<comment type="caution">
    <text evidence="1">The sequence shown here is derived from an EMBL/GenBank/DDBJ whole genome shotgun (WGS) entry which is preliminary data.</text>
</comment>
<reference evidence="1" key="1">
    <citation type="submission" date="2022-05" db="EMBL/GenBank/DDBJ databases">
        <title>Chromosome-level genome of Chaenocephalus aceratus.</title>
        <authorList>
            <person name="Park H."/>
        </authorList>
    </citation>
    <scope>NUCLEOTIDE SEQUENCE</scope>
    <source>
        <strain evidence="1">KU_202001</strain>
    </source>
</reference>
<dbReference type="EMBL" id="CM043802">
    <property type="protein sequence ID" value="KAI4808301.1"/>
    <property type="molecule type" value="Genomic_DNA"/>
</dbReference>
<evidence type="ECO:0000313" key="2">
    <source>
        <dbReference type="Proteomes" id="UP001057452"/>
    </source>
</evidence>
<sequence length="87" mass="9689">LIHCTNEMNVSIPQLADTLFERTANSSWVVVFKALIATHHLMMYGNEAASIRPVRTGLLTEARQPGGVPATSRPPHPLQSERRESWP</sequence>
<dbReference type="Proteomes" id="UP001057452">
    <property type="component" value="Chromosome 18"/>
</dbReference>
<accession>A0ACB9W5B2</accession>
<evidence type="ECO:0000313" key="1">
    <source>
        <dbReference type="EMBL" id="KAI4808301.1"/>
    </source>
</evidence>
<keyword evidence="2" id="KW-1185">Reference proteome</keyword>
<protein>
    <submittedName>
        <fullName evidence="1">Uncharacterized protein</fullName>
    </submittedName>
</protein>